<evidence type="ECO:0000259" key="3">
    <source>
        <dbReference type="Pfam" id="PF00496"/>
    </source>
</evidence>
<dbReference type="PANTHER" id="PTHR30290">
    <property type="entry name" value="PERIPLASMIC BINDING COMPONENT OF ABC TRANSPORTER"/>
    <property type="match status" value="1"/>
</dbReference>
<feature type="region of interest" description="Disordered" evidence="1">
    <location>
        <begin position="25"/>
        <end position="56"/>
    </location>
</feature>
<dbReference type="Pfam" id="PF00496">
    <property type="entry name" value="SBP_bac_5"/>
    <property type="match status" value="1"/>
</dbReference>
<keyword evidence="2" id="KW-0732">Signal</keyword>
<dbReference type="InterPro" id="IPR030678">
    <property type="entry name" value="Peptide/Ni-bd"/>
</dbReference>
<dbReference type="InterPro" id="IPR039424">
    <property type="entry name" value="SBP_5"/>
</dbReference>
<dbReference type="EMBL" id="JPVN01000001">
    <property type="protein sequence ID" value="KGR80568.1"/>
    <property type="molecule type" value="Genomic_DNA"/>
</dbReference>
<evidence type="ECO:0000313" key="5">
    <source>
        <dbReference type="Proteomes" id="UP000030416"/>
    </source>
</evidence>
<dbReference type="AlphaFoldDB" id="A0A0A3ICM0"/>
<organism evidence="4 5">
    <name type="scientific">Ureibacillus manganicus DSM 26584</name>
    <dbReference type="NCBI Taxonomy" id="1384049"/>
    <lineage>
        <taxon>Bacteria</taxon>
        <taxon>Bacillati</taxon>
        <taxon>Bacillota</taxon>
        <taxon>Bacilli</taxon>
        <taxon>Bacillales</taxon>
        <taxon>Caryophanaceae</taxon>
        <taxon>Ureibacillus</taxon>
    </lineage>
</organism>
<dbReference type="GO" id="GO:1904680">
    <property type="term" value="F:peptide transmembrane transporter activity"/>
    <property type="evidence" value="ECO:0007669"/>
    <property type="project" value="TreeGrafter"/>
</dbReference>
<keyword evidence="5" id="KW-1185">Reference proteome</keyword>
<dbReference type="CDD" id="cd08510">
    <property type="entry name" value="PBP2_Lactococcal_OppA_like"/>
    <property type="match status" value="1"/>
</dbReference>
<dbReference type="InterPro" id="IPR000914">
    <property type="entry name" value="SBP_5_dom"/>
</dbReference>
<dbReference type="PROSITE" id="PS51257">
    <property type="entry name" value="PROKAR_LIPOPROTEIN"/>
    <property type="match status" value="1"/>
</dbReference>
<reference evidence="4 5" key="1">
    <citation type="submission" date="2014-02" db="EMBL/GenBank/DDBJ databases">
        <title>Draft genome sequence of Lysinibacillus manganicus DSM 26584T.</title>
        <authorList>
            <person name="Zhang F."/>
            <person name="Wang G."/>
            <person name="Zhang L."/>
        </authorList>
    </citation>
    <scope>NUCLEOTIDE SEQUENCE [LARGE SCALE GENOMIC DNA]</scope>
    <source>
        <strain evidence="4 5">DSM 26584</strain>
    </source>
</reference>
<sequence>MKKQRWSLLALLFALVLALAACSGGNTEKPADTTEKPADSETTTETTETPEETDTASDALFDLAVTHDGDAISGGMLKVAMVKDEPFAGIFLAELYEDAYDADIMAYASNSLFEADGNFMLSDEGIATLEVDQDNNKVLVKIREGVKWSDGNPLTIEDVMLPYLIIGHKDYTGVRYDTQFKNIIGAEEYNAGTADTISGLKKLDETTLEISFKTLSPSIFYGGDGLWTYAAPAHQIGDIPVAELVENDAVRKNPVTLGAFKFDKIVPGESVQFVKNEHYWKGEPKLDGVIVQVVPSSSISVAIGSGEYDIVSSFNATKMPEIENYENITILGRPELYYSYLGFKVGKYDYENSKVVTDFEGSKMGDVKLRQALGYALDIEAVSEIYYNNLRERANSLIPPVFESFYNAELKGYTYDPDKAMSILDEAGYVDVDGDGLREDPNGEKLEIRLAAMSGDATQEDIISYYLQNWKDVGLNVTLTTGRLIEFNSFYDKVQADDPEIDIFMGAWGTGTNPSPSGLYGAADQYNFSRYTSDELEGYVVGIDSPQAFDAEWRAEQFKAFQEHIEEMATTIPMQFRYEIVPVNKRVKNYSIDYSEPTELHEIELVSENPVK</sequence>
<feature type="compositionally biased region" description="Basic and acidic residues" evidence="1">
    <location>
        <begin position="29"/>
        <end position="39"/>
    </location>
</feature>
<evidence type="ECO:0000256" key="2">
    <source>
        <dbReference type="SAM" id="SignalP"/>
    </source>
</evidence>
<dbReference type="Gene3D" id="3.40.190.10">
    <property type="entry name" value="Periplasmic binding protein-like II"/>
    <property type="match status" value="1"/>
</dbReference>
<comment type="caution">
    <text evidence="4">The sequence shown here is derived from an EMBL/GenBank/DDBJ whole genome shotgun (WGS) entry which is preliminary data.</text>
</comment>
<dbReference type="SUPFAM" id="SSF53850">
    <property type="entry name" value="Periplasmic binding protein-like II"/>
    <property type="match status" value="1"/>
</dbReference>
<proteinExistence type="predicted"/>
<dbReference type="Proteomes" id="UP000030416">
    <property type="component" value="Unassembled WGS sequence"/>
</dbReference>
<dbReference type="eggNOG" id="COG0747">
    <property type="taxonomic scope" value="Bacteria"/>
</dbReference>
<dbReference type="GO" id="GO:0015833">
    <property type="term" value="P:peptide transport"/>
    <property type="evidence" value="ECO:0007669"/>
    <property type="project" value="TreeGrafter"/>
</dbReference>
<feature type="signal peptide" evidence="2">
    <location>
        <begin position="1"/>
        <end position="23"/>
    </location>
</feature>
<dbReference type="GO" id="GO:0042597">
    <property type="term" value="C:periplasmic space"/>
    <property type="evidence" value="ECO:0007669"/>
    <property type="project" value="UniProtKB-ARBA"/>
</dbReference>
<feature type="chain" id="PRO_5038838271" evidence="2">
    <location>
        <begin position="24"/>
        <end position="612"/>
    </location>
</feature>
<accession>A0A0A3ICM0</accession>
<dbReference type="RefSeq" id="WP_036182014.1">
    <property type="nucleotide sequence ID" value="NZ_AVDA01000001.1"/>
</dbReference>
<dbReference type="GO" id="GO:0043190">
    <property type="term" value="C:ATP-binding cassette (ABC) transporter complex"/>
    <property type="evidence" value="ECO:0007669"/>
    <property type="project" value="InterPro"/>
</dbReference>
<dbReference type="OrthoDB" id="9796817at2"/>
<evidence type="ECO:0000256" key="1">
    <source>
        <dbReference type="SAM" id="MobiDB-lite"/>
    </source>
</evidence>
<protein>
    <submittedName>
        <fullName evidence="4">ABC transporter substrate-binding protein</fullName>
    </submittedName>
</protein>
<feature type="domain" description="Solute-binding protein family 5" evidence="3">
    <location>
        <begin position="129"/>
        <end position="526"/>
    </location>
</feature>
<dbReference type="PIRSF" id="PIRSF002741">
    <property type="entry name" value="MppA"/>
    <property type="match status" value="1"/>
</dbReference>
<dbReference type="Gene3D" id="3.10.105.10">
    <property type="entry name" value="Dipeptide-binding Protein, Domain 3"/>
    <property type="match status" value="1"/>
</dbReference>
<name>A0A0A3ICM0_9BACL</name>
<evidence type="ECO:0000313" key="4">
    <source>
        <dbReference type="EMBL" id="KGR80568.1"/>
    </source>
</evidence>
<dbReference type="STRING" id="1384049.CD29_01395"/>
<gene>
    <name evidence="4" type="ORF">CD29_01395</name>
</gene>